<dbReference type="PRINTS" id="PR00421">
    <property type="entry name" value="THIOREDOXIN"/>
</dbReference>
<evidence type="ECO:0000313" key="11">
    <source>
        <dbReference type="EMBL" id="VZO34750.1"/>
    </source>
</evidence>
<keyword evidence="3" id="KW-0249">Electron transport</keyword>
<dbReference type="GO" id="GO:0045454">
    <property type="term" value="P:cell redox homeostasis"/>
    <property type="evidence" value="ECO:0007669"/>
    <property type="project" value="TreeGrafter"/>
</dbReference>
<keyword evidence="4 9" id="KW-1015">Disulfide bond</keyword>
<dbReference type="InterPro" id="IPR013766">
    <property type="entry name" value="Thioredoxin_domain"/>
</dbReference>
<dbReference type="InterPro" id="IPR017937">
    <property type="entry name" value="Thioredoxin_CS"/>
</dbReference>
<evidence type="ECO:0000256" key="1">
    <source>
        <dbReference type="ARBA" id="ARBA00008987"/>
    </source>
</evidence>
<feature type="site" description="Deprotonates C-terminal active site Cys" evidence="8">
    <location>
        <position position="27"/>
    </location>
</feature>
<feature type="disulfide bond" description="Redox-active" evidence="9">
    <location>
        <begin position="33"/>
        <end position="36"/>
    </location>
</feature>
<reference evidence="11 12" key="1">
    <citation type="submission" date="2019-11" db="EMBL/GenBank/DDBJ databases">
        <authorList>
            <person name="Criscuolo A."/>
        </authorList>
    </citation>
    <scope>NUCLEOTIDE SEQUENCE [LARGE SCALE GENOMIC DNA]</scope>
    <source>
        <strain evidence="11">CIP111667</strain>
    </source>
</reference>
<dbReference type="Gene3D" id="3.40.30.10">
    <property type="entry name" value="Glutaredoxin"/>
    <property type="match status" value="1"/>
</dbReference>
<evidence type="ECO:0000256" key="8">
    <source>
        <dbReference type="PIRSR" id="PIRSR000077-1"/>
    </source>
</evidence>
<dbReference type="SUPFAM" id="SSF52833">
    <property type="entry name" value="Thioredoxin-like"/>
    <property type="match status" value="1"/>
</dbReference>
<dbReference type="NCBIfam" id="TIGR01068">
    <property type="entry name" value="thioredoxin"/>
    <property type="match status" value="1"/>
</dbReference>
<feature type="active site" description="Nucleophile" evidence="8">
    <location>
        <position position="36"/>
    </location>
</feature>
<dbReference type="RefSeq" id="WP_154796444.1">
    <property type="nucleotide sequence ID" value="NZ_CACRYJ010000003.1"/>
</dbReference>
<dbReference type="PROSITE" id="PS51352">
    <property type="entry name" value="THIOREDOXIN_2"/>
    <property type="match status" value="1"/>
</dbReference>
<evidence type="ECO:0000313" key="12">
    <source>
        <dbReference type="Proteomes" id="UP000419743"/>
    </source>
</evidence>
<gene>
    <name evidence="11" type="primary">trxA_1</name>
    <name evidence="11" type="ORF">HALOF300_00030</name>
</gene>
<dbReference type="InterPro" id="IPR036249">
    <property type="entry name" value="Thioredoxin-like_sf"/>
</dbReference>
<feature type="site" description="Contributes to redox potential value" evidence="8">
    <location>
        <position position="34"/>
    </location>
</feature>
<dbReference type="GO" id="GO:0015035">
    <property type="term" value="F:protein-disulfide reductase activity"/>
    <property type="evidence" value="ECO:0007669"/>
    <property type="project" value="UniProtKB-UniRule"/>
</dbReference>
<evidence type="ECO:0000259" key="10">
    <source>
        <dbReference type="PROSITE" id="PS51352"/>
    </source>
</evidence>
<keyword evidence="2" id="KW-0813">Transport</keyword>
<keyword evidence="5 9" id="KW-0676">Redox-active center</keyword>
<dbReference type="PROSITE" id="PS00194">
    <property type="entry name" value="THIOREDOXIN_1"/>
    <property type="match status" value="1"/>
</dbReference>
<dbReference type="AlphaFoldDB" id="A0A7M4DD42"/>
<organism evidence="11 12">
    <name type="scientific">Occultella aeris</name>
    <dbReference type="NCBI Taxonomy" id="2761496"/>
    <lineage>
        <taxon>Bacteria</taxon>
        <taxon>Bacillati</taxon>
        <taxon>Actinomycetota</taxon>
        <taxon>Actinomycetes</taxon>
        <taxon>Micrococcales</taxon>
        <taxon>Ruaniaceae</taxon>
        <taxon>Occultella</taxon>
    </lineage>
</organism>
<sequence length="109" mass="12019">MSNNVTHATDDSFGQDVLQADQPVIVDFWASWCPPCLQFAPILEEIADEYAGKIKVVKVDVDANPDVARDYNVVSIPTINVYTGGELSKSLVGSRPKKKFLDEISEYIA</sequence>
<evidence type="ECO:0000256" key="6">
    <source>
        <dbReference type="NCBIfam" id="TIGR01068"/>
    </source>
</evidence>
<dbReference type="CDD" id="cd02947">
    <property type="entry name" value="TRX_family"/>
    <property type="match status" value="1"/>
</dbReference>
<evidence type="ECO:0000256" key="9">
    <source>
        <dbReference type="PIRSR" id="PIRSR000077-4"/>
    </source>
</evidence>
<feature type="site" description="Contributes to redox potential value" evidence="8">
    <location>
        <position position="35"/>
    </location>
</feature>
<evidence type="ECO:0000256" key="5">
    <source>
        <dbReference type="ARBA" id="ARBA00023284"/>
    </source>
</evidence>
<keyword evidence="12" id="KW-1185">Reference proteome</keyword>
<dbReference type="PANTHER" id="PTHR45663:SF11">
    <property type="entry name" value="GEO12009P1"/>
    <property type="match status" value="1"/>
</dbReference>
<dbReference type="PIRSF" id="PIRSF000077">
    <property type="entry name" value="Thioredoxin"/>
    <property type="match status" value="1"/>
</dbReference>
<dbReference type="GO" id="GO:0005829">
    <property type="term" value="C:cytosol"/>
    <property type="evidence" value="ECO:0007669"/>
    <property type="project" value="TreeGrafter"/>
</dbReference>
<dbReference type="PANTHER" id="PTHR45663">
    <property type="entry name" value="GEO12009P1"/>
    <property type="match status" value="1"/>
</dbReference>
<evidence type="ECO:0000256" key="2">
    <source>
        <dbReference type="ARBA" id="ARBA00022448"/>
    </source>
</evidence>
<comment type="caution">
    <text evidence="11">The sequence shown here is derived from an EMBL/GenBank/DDBJ whole genome shotgun (WGS) entry which is preliminary data.</text>
</comment>
<dbReference type="Proteomes" id="UP000419743">
    <property type="component" value="Unassembled WGS sequence"/>
</dbReference>
<evidence type="ECO:0000256" key="3">
    <source>
        <dbReference type="ARBA" id="ARBA00022982"/>
    </source>
</evidence>
<feature type="domain" description="Thioredoxin" evidence="10">
    <location>
        <begin position="1"/>
        <end position="109"/>
    </location>
</feature>
<proteinExistence type="inferred from homology"/>
<comment type="similarity">
    <text evidence="1 7">Belongs to the thioredoxin family.</text>
</comment>
<feature type="active site" description="Nucleophile" evidence="8">
    <location>
        <position position="33"/>
    </location>
</feature>
<dbReference type="FunFam" id="3.40.30.10:FF:000001">
    <property type="entry name" value="Thioredoxin"/>
    <property type="match status" value="1"/>
</dbReference>
<evidence type="ECO:0000256" key="7">
    <source>
        <dbReference type="PIRNR" id="PIRNR000077"/>
    </source>
</evidence>
<protein>
    <recommendedName>
        <fullName evidence="6 7">Thioredoxin</fullName>
    </recommendedName>
</protein>
<name>A0A7M4DD42_9MICO</name>
<accession>A0A7M4DD42</accession>
<dbReference type="InterPro" id="IPR005746">
    <property type="entry name" value="Thioredoxin"/>
</dbReference>
<dbReference type="EMBL" id="CACRYJ010000003">
    <property type="protein sequence ID" value="VZO34750.1"/>
    <property type="molecule type" value="Genomic_DNA"/>
</dbReference>
<dbReference type="Pfam" id="PF00085">
    <property type="entry name" value="Thioredoxin"/>
    <property type="match status" value="1"/>
</dbReference>
<evidence type="ECO:0000256" key="4">
    <source>
        <dbReference type="ARBA" id="ARBA00023157"/>
    </source>
</evidence>